<proteinExistence type="predicted"/>
<accession>A0A4Y2D903</accession>
<name>A0A4Y2D903_ARAVE</name>
<keyword evidence="2" id="KW-1185">Reference proteome</keyword>
<dbReference type="Proteomes" id="UP000499080">
    <property type="component" value="Unassembled WGS sequence"/>
</dbReference>
<dbReference type="EMBL" id="BGPR01000313">
    <property type="protein sequence ID" value="GBM12374.1"/>
    <property type="molecule type" value="Genomic_DNA"/>
</dbReference>
<evidence type="ECO:0000313" key="1">
    <source>
        <dbReference type="EMBL" id="GBM12374.1"/>
    </source>
</evidence>
<gene>
    <name evidence="1" type="ORF">AVEN_211560_1</name>
</gene>
<sequence>MRKGVLQLSEAADDPTRVCQKHEVVSAVVAASRIGHFGGQAGYEAEEDDHQNHYDHHHNHCKTCSLVEGFRIDQQVAFARWFQTRYGLIRTHIEYGLIRAHIEYGLIRTHIEYGLIRTHIEYGLIRTHIENTDSFVLTLNTD</sequence>
<reference evidence="1 2" key="1">
    <citation type="journal article" date="2019" name="Sci. Rep.">
        <title>Orb-weaving spider Araneus ventricosus genome elucidates the spidroin gene catalogue.</title>
        <authorList>
            <person name="Kono N."/>
            <person name="Nakamura H."/>
            <person name="Ohtoshi R."/>
            <person name="Moran D.A.P."/>
            <person name="Shinohara A."/>
            <person name="Yoshida Y."/>
            <person name="Fujiwara M."/>
            <person name="Mori M."/>
            <person name="Tomita M."/>
            <person name="Arakawa K."/>
        </authorList>
    </citation>
    <scope>NUCLEOTIDE SEQUENCE [LARGE SCALE GENOMIC DNA]</scope>
</reference>
<organism evidence="1 2">
    <name type="scientific">Araneus ventricosus</name>
    <name type="common">Orbweaver spider</name>
    <name type="synonym">Epeira ventricosa</name>
    <dbReference type="NCBI Taxonomy" id="182803"/>
    <lineage>
        <taxon>Eukaryota</taxon>
        <taxon>Metazoa</taxon>
        <taxon>Ecdysozoa</taxon>
        <taxon>Arthropoda</taxon>
        <taxon>Chelicerata</taxon>
        <taxon>Arachnida</taxon>
        <taxon>Araneae</taxon>
        <taxon>Araneomorphae</taxon>
        <taxon>Entelegynae</taxon>
        <taxon>Araneoidea</taxon>
        <taxon>Araneidae</taxon>
        <taxon>Araneus</taxon>
    </lineage>
</organism>
<protein>
    <submittedName>
        <fullName evidence="1">Uncharacterized protein</fullName>
    </submittedName>
</protein>
<comment type="caution">
    <text evidence="1">The sequence shown here is derived from an EMBL/GenBank/DDBJ whole genome shotgun (WGS) entry which is preliminary data.</text>
</comment>
<evidence type="ECO:0000313" key="2">
    <source>
        <dbReference type="Proteomes" id="UP000499080"/>
    </source>
</evidence>
<dbReference type="AlphaFoldDB" id="A0A4Y2D903"/>